<dbReference type="OrthoDB" id="2889385at2"/>
<sequence length="110" mass="12601">MKKILGKSLLLVLLIGCLVGLVIYHPIQTTYEKVKITEKYYASKPTEKLTGSKTKKKLSLPTNPKSETCAMEFDNDKVFIMDCHTFLNYSIGENVKIKYKDGKLLDIRRK</sequence>
<dbReference type="RefSeq" id="WP_055739778.1">
    <property type="nucleotide sequence ID" value="NZ_JAAIWL010000074.1"/>
</dbReference>
<keyword evidence="1" id="KW-1133">Transmembrane helix</keyword>
<proteinExistence type="predicted"/>
<organism evidence="2 3">
    <name type="scientific">Heyndrickxia shackletonii</name>
    <dbReference type="NCBI Taxonomy" id="157838"/>
    <lineage>
        <taxon>Bacteria</taxon>
        <taxon>Bacillati</taxon>
        <taxon>Bacillota</taxon>
        <taxon>Bacilli</taxon>
        <taxon>Bacillales</taxon>
        <taxon>Bacillaceae</taxon>
        <taxon>Heyndrickxia</taxon>
    </lineage>
</organism>
<protein>
    <submittedName>
        <fullName evidence="2">Uncharacterized protein</fullName>
    </submittedName>
</protein>
<accession>A0A0Q3TJA8</accession>
<dbReference type="Proteomes" id="UP000051888">
    <property type="component" value="Unassembled WGS sequence"/>
</dbReference>
<evidence type="ECO:0000256" key="1">
    <source>
        <dbReference type="SAM" id="Phobius"/>
    </source>
</evidence>
<evidence type="ECO:0000313" key="3">
    <source>
        <dbReference type="Proteomes" id="UP000051888"/>
    </source>
</evidence>
<keyword evidence="1" id="KW-0812">Transmembrane</keyword>
<keyword evidence="3" id="KW-1185">Reference proteome</keyword>
<dbReference type="PATRIC" id="fig|157838.3.peg.2492"/>
<keyword evidence="1" id="KW-0472">Membrane</keyword>
<reference evidence="2 3" key="1">
    <citation type="submission" date="2015-09" db="EMBL/GenBank/DDBJ databases">
        <title>Genome sequencing project for genomic taxonomy and phylogenomics of Bacillus-like bacteria.</title>
        <authorList>
            <person name="Liu B."/>
            <person name="Wang J."/>
            <person name="Zhu Y."/>
            <person name="Liu G."/>
            <person name="Chen Q."/>
            <person name="Chen Z."/>
            <person name="Lan J."/>
            <person name="Che J."/>
            <person name="Ge C."/>
            <person name="Shi H."/>
            <person name="Pan Z."/>
            <person name="Liu X."/>
        </authorList>
    </citation>
    <scope>NUCLEOTIDE SEQUENCE [LARGE SCALE GENOMIC DNA]</scope>
    <source>
        <strain evidence="2 3">LMG 18435</strain>
    </source>
</reference>
<evidence type="ECO:0000313" key="2">
    <source>
        <dbReference type="EMBL" id="KQL54030.1"/>
    </source>
</evidence>
<name>A0A0Q3TJA8_9BACI</name>
<dbReference type="AlphaFoldDB" id="A0A0Q3TJA8"/>
<comment type="caution">
    <text evidence="2">The sequence shown here is derived from an EMBL/GenBank/DDBJ whole genome shotgun (WGS) entry which is preliminary data.</text>
</comment>
<feature type="transmembrane region" description="Helical" evidence="1">
    <location>
        <begin position="9"/>
        <end position="27"/>
    </location>
</feature>
<dbReference type="EMBL" id="LJJC01000004">
    <property type="protein sequence ID" value="KQL54030.1"/>
    <property type="molecule type" value="Genomic_DNA"/>
</dbReference>
<gene>
    <name evidence="2" type="ORF">AN964_11330</name>
</gene>